<name>A0ABP1DZJ7_9APHY</name>
<dbReference type="Proteomes" id="UP001497453">
    <property type="component" value="Chromosome 6"/>
</dbReference>
<feature type="compositionally biased region" description="Pro residues" evidence="1">
    <location>
        <begin position="180"/>
        <end position="189"/>
    </location>
</feature>
<organism evidence="3 4">
    <name type="scientific">Somion occarium</name>
    <dbReference type="NCBI Taxonomy" id="3059160"/>
    <lineage>
        <taxon>Eukaryota</taxon>
        <taxon>Fungi</taxon>
        <taxon>Dikarya</taxon>
        <taxon>Basidiomycota</taxon>
        <taxon>Agaricomycotina</taxon>
        <taxon>Agaricomycetes</taxon>
        <taxon>Polyporales</taxon>
        <taxon>Cerrenaceae</taxon>
        <taxon>Somion</taxon>
    </lineage>
</organism>
<feature type="region of interest" description="Disordered" evidence="1">
    <location>
        <begin position="304"/>
        <end position="323"/>
    </location>
</feature>
<proteinExistence type="predicted"/>
<evidence type="ECO:0000313" key="4">
    <source>
        <dbReference type="Proteomes" id="UP001497453"/>
    </source>
</evidence>
<sequence>MDISIPTTPSHSRHTSNAHRLLYRGALSLPDSYLLLDGLSFTTDITDSHVTSTPSKRLLENPLALALESMRGRPNLHFLGTEKLSDVWLDTSRDVHVYVHDSSILTKIYFENVLSLAPITSKDGRTAQGIRVGLSDSSDHETIDFLIYGQLRPDHLQDHLPSTSSNAPMSLHILAARILPNPPPPLVRPPRPDDPTPRKPPAHLATSSAKRKRDLSGVKVDLGSNAKRAKSKTEMEEDEQVRLAREVMLNMPKPGASKFGASLPKVLGKDVRTGKADNVFKVPEVPLWSQSQLDAVETDVFGDVSATMDPKGKGRTTEKPGSDELEKANKIVIKQAAVSCLIRHGVRKGQAEFNEIYQSIYRGVQFALRNITRTQAVNPRTVDRLLEAHAKMYVNGNGENHPITPTQDSRK</sequence>
<protein>
    <recommendedName>
        <fullName evidence="2">Sld7 C-terminal domain-containing protein</fullName>
    </recommendedName>
</protein>
<feature type="compositionally biased region" description="Basic and acidic residues" evidence="1">
    <location>
        <begin position="310"/>
        <end position="323"/>
    </location>
</feature>
<dbReference type="Pfam" id="PF18596">
    <property type="entry name" value="Sld7_C"/>
    <property type="match status" value="1"/>
</dbReference>
<evidence type="ECO:0000256" key="1">
    <source>
        <dbReference type="SAM" id="MobiDB-lite"/>
    </source>
</evidence>
<accession>A0ABP1DZJ7</accession>
<reference evidence="4" key="1">
    <citation type="submission" date="2024-04" db="EMBL/GenBank/DDBJ databases">
        <authorList>
            <person name="Shaw F."/>
            <person name="Minotto A."/>
        </authorList>
    </citation>
    <scope>NUCLEOTIDE SEQUENCE [LARGE SCALE GENOMIC DNA]</scope>
</reference>
<evidence type="ECO:0000313" key="3">
    <source>
        <dbReference type="EMBL" id="CAL1712014.1"/>
    </source>
</evidence>
<keyword evidence="4" id="KW-1185">Reference proteome</keyword>
<gene>
    <name evidence="3" type="ORF">GFSPODELE1_LOCUS8617</name>
</gene>
<evidence type="ECO:0000259" key="2">
    <source>
        <dbReference type="Pfam" id="PF18596"/>
    </source>
</evidence>
<feature type="region of interest" description="Disordered" evidence="1">
    <location>
        <begin position="179"/>
        <end position="238"/>
    </location>
</feature>
<feature type="domain" description="Sld7 C-terminal" evidence="2">
    <location>
        <begin position="327"/>
        <end position="394"/>
    </location>
</feature>
<dbReference type="InterPro" id="IPR041260">
    <property type="entry name" value="Sld7_C"/>
</dbReference>
<dbReference type="EMBL" id="OZ037949">
    <property type="protein sequence ID" value="CAL1712014.1"/>
    <property type="molecule type" value="Genomic_DNA"/>
</dbReference>